<dbReference type="SUPFAM" id="SSF47576">
    <property type="entry name" value="Calponin-homology domain, CH-domain"/>
    <property type="match status" value="1"/>
</dbReference>
<feature type="compositionally biased region" description="Basic and acidic residues" evidence="3">
    <location>
        <begin position="1"/>
        <end position="12"/>
    </location>
</feature>
<proteinExistence type="predicted"/>
<feature type="compositionally biased region" description="Basic and acidic residues" evidence="3">
    <location>
        <begin position="1350"/>
        <end position="1392"/>
    </location>
</feature>
<evidence type="ECO:0000313" key="5">
    <source>
        <dbReference type="EMBL" id="KAJ8611318.1"/>
    </source>
</evidence>
<organism evidence="5 6">
    <name type="scientific">Chrysophaeum taylorii</name>
    <dbReference type="NCBI Taxonomy" id="2483200"/>
    <lineage>
        <taxon>Eukaryota</taxon>
        <taxon>Sar</taxon>
        <taxon>Stramenopiles</taxon>
        <taxon>Ochrophyta</taxon>
        <taxon>Pelagophyceae</taxon>
        <taxon>Pelagomonadales</taxon>
        <taxon>Pelagomonadaceae</taxon>
        <taxon>Chrysophaeum</taxon>
    </lineage>
</organism>
<accession>A0AAD7XP89</accession>
<keyword evidence="6" id="KW-1185">Reference proteome</keyword>
<dbReference type="GO" id="GO:0003779">
    <property type="term" value="F:actin binding"/>
    <property type="evidence" value="ECO:0007669"/>
    <property type="project" value="UniProtKB-KW"/>
</dbReference>
<feature type="compositionally biased region" description="Basic and acidic residues" evidence="3">
    <location>
        <begin position="2199"/>
        <end position="2212"/>
    </location>
</feature>
<feature type="compositionally biased region" description="Acidic residues" evidence="3">
    <location>
        <begin position="2619"/>
        <end position="2628"/>
    </location>
</feature>
<evidence type="ECO:0000256" key="2">
    <source>
        <dbReference type="ARBA" id="ARBA00023203"/>
    </source>
</evidence>
<dbReference type="InterPro" id="IPR001589">
    <property type="entry name" value="Actinin_actin-bd_CS"/>
</dbReference>
<gene>
    <name evidence="5" type="ORF">CTAYLR_006606</name>
</gene>
<dbReference type="InterPro" id="IPR036872">
    <property type="entry name" value="CH_dom_sf"/>
</dbReference>
<feature type="region of interest" description="Disordered" evidence="3">
    <location>
        <begin position="1290"/>
        <end position="1392"/>
    </location>
</feature>
<feature type="region of interest" description="Disordered" evidence="3">
    <location>
        <begin position="2188"/>
        <end position="2217"/>
    </location>
</feature>
<feature type="compositionally biased region" description="Basic and acidic residues" evidence="3">
    <location>
        <begin position="1475"/>
        <end position="1491"/>
    </location>
</feature>
<keyword evidence="2" id="KW-0009">Actin-binding</keyword>
<feature type="region of interest" description="Disordered" evidence="3">
    <location>
        <begin position="2548"/>
        <end position="2582"/>
    </location>
</feature>
<feature type="region of interest" description="Disordered" evidence="3">
    <location>
        <begin position="1710"/>
        <end position="1733"/>
    </location>
</feature>
<feature type="region of interest" description="Disordered" evidence="3">
    <location>
        <begin position="1"/>
        <end position="21"/>
    </location>
</feature>
<feature type="region of interest" description="Disordered" evidence="3">
    <location>
        <begin position="336"/>
        <end position="392"/>
    </location>
</feature>
<feature type="compositionally biased region" description="Polar residues" evidence="3">
    <location>
        <begin position="353"/>
        <end position="363"/>
    </location>
</feature>
<feature type="compositionally biased region" description="Basic and acidic residues" evidence="3">
    <location>
        <begin position="1618"/>
        <end position="1629"/>
    </location>
</feature>
<comment type="caution">
    <text evidence="5">The sequence shown here is derived from an EMBL/GenBank/DDBJ whole genome shotgun (WGS) entry which is preliminary data.</text>
</comment>
<dbReference type="EMBL" id="JAQMWT010000077">
    <property type="protein sequence ID" value="KAJ8611318.1"/>
    <property type="molecule type" value="Genomic_DNA"/>
</dbReference>
<reference evidence="5" key="1">
    <citation type="submission" date="2023-01" db="EMBL/GenBank/DDBJ databases">
        <title>Metagenome sequencing of chrysophaentin producing Chrysophaeum taylorii.</title>
        <authorList>
            <person name="Davison J."/>
            <person name="Bewley C."/>
        </authorList>
    </citation>
    <scope>NUCLEOTIDE SEQUENCE</scope>
    <source>
        <strain evidence="5">NIES-1699</strain>
    </source>
</reference>
<sequence>MSVIPRRDDENLPHSPPRTPKRASMLMHERLGQSAWGRKIRTEVIMHESDTHEWVQYQKAAFTCWVNARLANAPEPMRRDIVVNDLFADMRNGLVLYYLVAVLSRGAIVAVGKPLVGDTVFLAMQNVSIVIKYLNQFLTNGRQQLPDAAHVVEGKPLAVLSLIWWIITHYSQDGGFDSNPISFKSTVLAWATRRAARVGLEPENRSRRRPLTSAADNDVINDDVINDDVINDDDDDDGTLAWNDKCVQDGRLFLALLHATDPSRFAYDPSGDAEADLGKAFECVDIHPEARARASYNVPMILDPSVPECMHQEALVLTYLSELRLSLPRVCGLPARAPPEAAKSSRGEGPSQGAANDEQTSKPSVAAAKASCPTLRAWPPSKSSGSDDDVDVVQTRTEPPLEAEAPLPEASTFFAPSPARVGPPVRVLVPRAPMAGVPSTPMPWQRTSAILVPSPREANGEAQTWMMNKTHNEQERGNANTRLKGRPTVVTRERCFERRPTRAVFEYAAKALVDEASATSKKFRHKKDKLSLQRHVFADYVHTTVTPDKLELLWEAREAGGKVSIDEALCDLGVDERRDRQALAELLADPFAMGDAPEVPPAANHAKDSSSGLLNALGSLVGLEAGETSAINDAQLIAERLSLPLARRGLNMYAKRIGKWAATLWKAREDGGFRGLNRALGNETAFGETDSTARAVLSAMLLKPGVLPYHVNLVDELVARGMGSAVPFACEHEAALCAARDAGGRAAIIRAAKSLSNCEEDPQSLPTTATSCFAEDAFLLSHLAAVISDRRRFPPWRARFDATAARSPSLRTRAALVWLRAKARRGVALVRLAMARRRGDQPPSAVHDRRTTDDSARALHAVLAALDPAGARTGKYDDCMNARGSRVEARRCAFEEARQAYGVAPLDATDVRIASLSGDTDLLGIYASDIAAASARAGAPGALIGGWLRLPDDDNSGDDLDYSVALVEFAWLHIEQMSSDDIIDEDELARVFQSYDVVAALGDGFGLLLVLKALERFLQVNDQAVHKADDYLETPVESVTSCPRPTGDARIDLAAAVDYAHAVWGVPSTSLISANQDDVVGDADFLDSKQTSRQSEDDDDGDESLWQEGDVVLVDSAARTRQRPSRERLEAFLTELVMRLPDEAFDEVLLPVLNNKRSTRQRLDVSLGVIATRYQRWRFFVDSVSSLVANRAFTPKRDLLAAEALAISQPLEELLAARYVKQRAAWFSVDESDSSVGETLQCEDETKEDLTEPVKVETVTVEEDVPVEKDENEPVVEQPAVIAEKANGKVVESAADDAPVETRVGTSKFEDDETKQEPIEPVKVEQFKEEDASAEEDRRELVVDQPAVFTEEKPAADDKAVEPAAHDAPVEMPIETRKFVDDETKQEPTEPVKVELVDMALVEQDVPVEENKEPGFKQPAVYAEEEPAADEISVKPAANDTPVEMNVNTKEPVVEQPAVVAEDEPTADETPVVRAADDTPVEMHVERKDPMVEQPAVVAEEEPAADETTVVRAAEDTPVEMHVKGREPMDEQPVFVAEEEPTAEEMHVKGMKPIVEQPVVAAEEEPTADETPVARAADATPVKMRVKRKEPMVEQLAVNAEEEPIADGAPVEPSADDTPVKMHVERKPPGFEQPVVVEEDEPTADETPVVPTADDTPVKMHVGRKEPVFEQPVVAAEEPAVDENPVEPAAYYTPVERKKPIIEQPVVVADEKPTADETPVAPAPVTPPADDTPVEMHVERKEPVFEQPVVVAEEVPAADETLVAPAPDRTPVEMHVERKERVFEQPVVVAAEEPSAQETPMAPAANDTPVDMHVERKDPVFEQPVVVADEEPAAEETSEAPPSANDAPVDMHMDRKEPEFGQPVVIAEEEPSAHETPVALAADDTPVGMHVEWKKPVSAQPVVAAEVEPAADETPVAPYADDTPEEMHVERKEPVFEQPLKEPVFEQPAVVAEMEPSAHETPLALSADDTLVEMHMERKKPIVEQPVVVDDKPTTEEIPVVPAADDAPVEFPEEMRKIEDETKDVLIEPVTHDLVTVEHDVPMEQEWKEPVVEQPAVVTEEEPFVDDNAEEPAPDYTTDEMHVETPKLENGTKQELMEPAKLEPMPGEQDVPVPVVQDGKESVFEQAAVVTEDEPAPDDVVTVAAADETLVEMVETAEFDDGAKQELTEPVKLELLPIDYGVPVEQDKKKPAFQQPTVETKDKAYADDKAEEPAADDAPVEIHGETPKLEDETKQELTALFKLEPAPVEHDVPLGRDGKESVFEQPAFGNKEELAADYSAVVAGAVETLVEMAVGMRNFDHQTKEVLIAREPVTVEHDVPTEQDRKKPVFEQPAVLTQEEEPFADNKAEEPVADNTPMDIHVETPKLETLSKQELTDVFTLKPVPIVQGVPFERDTKEPLFKQPAFVVEEEPAADDEVTKHAVDNAPVHIPMEMPKNKDEAKKEWSKPVKLEPVPVEKEVPVDQDRKMPVFDQPAVLAKEESDADDKAAEQAAIDMLVVVPVEKPAFDNETTQKLTEPVKVEPMKVDEDLSAENDWREPVVEHPVVVAEEPATDDKAVEPTADSALVEIPVETRKFDDDETKQELTEPVKVYLARVEPVEQDAQSRKKPGFEEPVVFVEEEPASDEIPVEPTADVKPIETTVGTASMDTLEHTSDQYPMQTPLDIRAESPAQGEVPLDASVEEATKKPEDGHAIPETVKVMPLTTMPLNVTADVETKQKERTSLWSSRWSKLSVADCESHDPMVVVLCNP</sequence>
<dbReference type="InterPro" id="IPR001715">
    <property type="entry name" value="CH_dom"/>
</dbReference>
<dbReference type="Pfam" id="PF00307">
    <property type="entry name" value="CH"/>
    <property type="match status" value="1"/>
</dbReference>
<keyword evidence="1" id="KW-0677">Repeat</keyword>
<dbReference type="PROSITE" id="PS00019">
    <property type="entry name" value="ACTININ_1"/>
    <property type="match status" value="1"/>
</dbReference>
<name>A0AAD7XP89_9STRA</name>
<dbReference type="SMART" id="SM00033">
    <property type="entry name" value="CH"/>
    <property type="match status" value="1"/>
</dbReference>
<protein>
    <recommendedName>
        <fullName evidence="4">Calponin-homology (CH) domain-containing protein</fullName>
    </recommendedName>
</protein>
<feature type="domain" description="Calponin-homology (CH)" evidence="4">
    <location>
        <begin position="56"/>
        <end position="171"/>
    </location>
</feature>
<evidence type="ECO:0000256" key="1">
    <source>
        <dbReference type="ARBA" id="ARBA00022737"/>
    </source>
</evidence>
<feature type="region of interest" description="Disordered" evidence="3">
    <location>
        <begin position="1424"/>
        <end position="1508"/>
    </location>
</feature>
<evidence type="ECO:0000313" key="6">
    <source>
        <dbReference type="Proteomes" id="UP001230188"/>
    </source>
</evidence>
<feature type="compositionally biased region" description="Basic and acidic residues" evidence="3">
    <location>
        <begin position="1315"/>
        <end position="1342"/>
    </location>
</feature>
<dbReference type="PROSITE" id="PS50021">
    <property type="entry name" value="CH"/>
    <property type="match status" value="1"/>
</dbReference>
<dbReference type="Gene3D" id="1.10.418.10">
    <property type="entry name" value="Calponin-like domain"/>
    <property type="match status" value="1"/>
</dbReference>
<evidence type="ECO:0000259" key="4">
    <source>
        <dbReference type="PROSITE" id="PS50021"/>
    </source>
</evidence>
<dbReference type="Proteomes" id="UP001230188">
    <property type="component" value="Unassembled WGS sequence"/>
</dbReference>
<feature type="region of interest" description="Disordered" evidence="3">
    <location>
        <begin position="1599"/>
        <end position="1658"/>
    </location>
</feature>
<feature type="region of interest" description="Disordered" evidence="3">
    <location>
        <begin position="2619"/>
        <end position="2640"/>
    </location>
</feature>
<feature type="compositionally biased region" description="Basic and acidic residues" evidence="3">
    <location>
        <begin position="2571"/>
        <end position="2582"/>
    </location>
</feature>
<evidence type="ECO:0000256" key="3">
    <source>
        <dbReference type="SAM" id="MobiDB-lite"/>
    </source>
</evidence>